<evidence type="ECO:0000313" key="10">
    <source>
        <dbReference type="EMBL" id="GGL94458.1"/>
    </source>
</evidence>
<organism evidence="10 11">
    <name type="scientific">Nakamurella endophytica</name>
    <dbReference type="NCBI Taxonomy" id="1748367"/>
    <lineage>
        <taxon>Bacteria</taxon>
        <taxon>Bacillati</taxon>
        <taxon>Actinomycetota</taxon>
        <taxon>Actinomycetes</taxon>
        <taxon>Nakamurellales</taxon>
        <taxon>Nakamurellaceae</taxon>
        <taxon>Nakamurella</taxon>
    </lineage>
</organism>
<evidence type="ECO:0000259" key="9">
    <source>
        <dbReference type="PROSITE" id="PS50928"/>
    </source>
</evidence>
<keyword evidence="3" id="KW-1003">Cell membrane</keyword>
<dbReference type="Pfam" id="PF00528">
    <property type="entry name" value="BPD_transp_1"/>
    <property type="match status" value="1"/>
</dbReference>
<dbReference type="Pfam" id="PF12911">
    <property type="entry name" value="OppC_N"/>
    <property type="match status" value="1"/>
</dbReference>
<dbReference type="InterPro" id="IPR025966">
    <property type="entry name" value="OppC_N"/>
</dbReference>
<evidence type="ECO:0000256" key="2">
    <source>
        <dbReference type="ARBA" id="ARBA00022448"/>
    </source>
</evidence>
<dbReference type="RefSeq" id="WP_229673994.1">
    <property type="nucleotide sequence ID" value="NZ_BMNA01000002.1"/>
</dbReference>
<feature type="transmembrane region" description="Helical" evidence="7">
    <location>
        <begin position="179"/>
        <end position="197"/>
    </location>
</feature>
<comment type="subcellular location">
    <subcellularLocation>
        <location evidence="1 7">Cell membrane</location>
        <topology evidence="1 7">Multi-pass membrane protein</topology>
    </subcellularLocation>
</comment>
<feature type="region of interest" description="Disordered" evidence="8">
    <location>
        <begin position="324"/>
        <end position="349"/>
    </location>
</feature>
<name>A0A917SSD2_9ACTN</name>
<evidence type="ECO:0000256" key="5">
    <source>
        <dbReference type="ARBA" id="ARBA00022989"/>
    </source>
</evidence>
<comment type="similarity">
    <text evidence="7">Belongs to the binding-protein-dependent transport system permease family.</text>
</comment>
<evidence type="ECO:0000256" key="6">
    <source>
        <dbReference type="ARBA" id="ARBA00023136"/>
    </source>
</evidence>
<dbReference type="GO" id="GO:0005886">
    <property type="term" value="C:plasma membrane"/>
    <property type="evidence" value="ECO:0007669"/>
    <property type="project" value="UniProtKB-SubCell"/>
</dbReference>
<dbReference type="PANTHER" id="PTHR43386:SF1">
    <property type="entry name" value="D,D-DIPEPTIDE TRANSPORT SYSTEM PERMEASE PROTEIN DDPC-RELATED"/>
    <property type="match status" value="1"/>
</dbReference>
<dbReference type="EMBL" id="BMNA01000002">
    <property type="protein sequence ID" value="GGL94458.1"/>
    <property type="molecule type" value="Genomic_DNA"/>
</dbReference>
<feature type="transmembrane region" description="Helical" evidence="7">
    <location>
        <begin position="55"/>
        <end position="76"/>
    </location>
</feature>
<accession>A0A917SSD2</accession>
<dbReference type="CDD" id="cd06261">
    <property type="entry name" value="TM_PBP2"/>
    <property type="match status" value="1"/>
</dbReference>
<evidence type="ECO:0000256" key="8">
    <source>
        <dbReference type="SAM" id="MobiDB-lite"/>
    </source>
</evidence>
<reference evidence="10" key="1">
    <citation type="journal article" date="2014" name="Int. J. Syst. Evol. Microbiol.">
        <title>Complete genome sequence of Corynebacterium casei LMG S-19264T (=DSM 44701T), isolated from a smear-ripened cheese.</title>
        <authorList>
            <consortium name="US DOE Joint Genome Institute (JGI-PGF)"/>
            <person name="Walter F."/>
            <person name="Albersmeier A."/>
            <person name="Kalinowski J."/>
            <person name="Ruckert C."/>
        </authorList>
    </citation>
    <scope>NUCLEOTIDE SEQUENCE</scope>
    <source>
        <strain evidence="10">CGMCC 4.7308</strain>
    </source>
</reference>
<dbReference type="PANTHER" id="PTHR43386">
    <property type="entry name" value="OLIGOPEPTIDE TRANSPORT SYSTEM PERMEASE PROTEIN APPC"/>
    <property type="match status" value="1"/>
</dbReference>
<keyword evidence="6 7" id="KW-0472">Membrane</keyword>
<feature type="domain" description="ABC transmembrane type-1" evidence="9">
    <location>
        <begin position="114"/>
        <end position="306"/>
    </location>
</feature>
<dbReference type="SUPFAM" id="SSF161098">
    <property type="entry name" value="MetI-like"/>
    <property type="match status" value="1"/>
</dbReference>
<feature type="transmembrane region" description="Helical" evidence="7">
    <location>
        <begin position="285"/>
        <end position="309"/>
    </location>
</feature>
<dbReference type="Gene3D" id="1.10.3720.10">
    <property type="entry name" value="MetI-like"/>
    <property type="match status" value="1"/>
</dbReference>
<dbReference type="GO" id="GO:0071916">
    <property type="term" value="F:dipeptide transmembrane transporter activity"/>
    <property type="evidence" value="ECO:0007669"/>
    <property type="project" value="TreeGrafter"/>
</dbReference>
<comment type="caution">
    <text evidence="10">The sequence shown here is derived from an EMBL/GenBank/DDBJ whole genome shotgun (WGS) entry which is preliminary data.</text>
</comment>
<sequence length="349" mass="36787">MAETSDRPATDAVDDVLAGDRVGGPVPGAAADPLVSEPADPGRPRRRRRTMSGKFVAGLVILGLFVLMAAIGPLVAPYDPSNLGPDVLAPPSWQHWLGTTGTGQDVLSQLLVGARQTLIIGVLAGLIATAISTIIGVTGGFVGGIADDLLSLLSNVFLVVPALPLLIVLTGYLPNGGPVAVAAVISLTGWAWGSRVLRAQTLSIRRRDYIEAARVAGEPGWRIIVFEILPHVRAILASSFLFTVLFAILTQVGLAFLGLVDVSQWSWGVMLYWAQSADALNAGAWWWFVPPGLAVALIGTGLALLNFGVDEFINPRLRSNSLRGRAARDSAGGFTPVVRTDPQPSEVQR</sequence>
<dbReference type="InterPro" id="IPR035906">
    <property type="entry name" value="MetI-like_sf"/>
</dbReference>
<feature type="transmembrane region" description="Helical" evidence="7">
    <location>
        <begin position="149"/>
        <end position="173"/>
    </location>
</feature>
<feature type="region of interest" description="Disordered" evidence="8">
    <location>
        <begin position="1"/>
        <end position="48"/>
    </location>
</feature>
<keyword evidence="4 7" id="KW-0812">Transmembrane</keyword>
<protein>
    <submittedName>
        <fullName evidence="10">Peptide ABC transporter permease</fullName>
    </submittedName>
</protein>
<reference evidence="10" key="2">
    <citation type="submission" date="2020-09" db="EMBL/GenBank/DDBJ databases">
        <authorList>
            <person name="Sun Q."/>
            <person name="Zhou Y."/>
        </authorList>
    </citation>
    <scope>NUCLEOTIDE SEQUENCE</scope>
    <source>
        <strain evidence="10">CGMCC 4.7308</strain>
    </source>
</reference>
<feature type="transmembrane region" description="Helical" evidence="7">
    <location>
        <begin position="240"/>
        <end position="265"/>
    </location>
</feature>
<gene>
    <name evidence="10" type="ORF">GCM10011594_12830</name>
</gene>
<dbReference type="PROSITE" id="PS50928">
    <property type="entry name" value="ABC_TM1"/>
    <property type="match status" value="1"/>
</dbReference>
<keyword evidence="2 7" id="KW-0813">Transport</keyword>
<dbReference type="InterPro" id="IPR050366">
    <property type="entry name" value="BP-dependent_transpt_permease"/>
</dbReference>
<dbReference type="Proteomes" id="UP000655208">
    <property type="component" value="Unassembled WGS sequence"/>
</dbReference>
<evidence type="ECO:0000313" key="11">
    <source>
        <dbReference type="Proteomes" id="UP000655208"/>
    </source>
</evidence>
<dbReference type="InterPro" id="IPR000515">
    <property type="entry name" value="MetI-like"/>
</dbReference>
<dbReference type="AlphaFoldDB" id="A0A917SSD2"/>
<keyword evidence="11" id="KW-1185">Reference proteome</keyword>
<proteinExistence type="inferred from homology"/>
<evidence type="ECO:0000256" key="7">
    <source>
        <dbReference type="RuleBase" id="RU363032"/>
    </source>
</evidence>
<evidence type="ECO:0000256" key="1">
    <source>
        <dbReference type="ARBA" id="ARBA00004651"/>
    </source>
</evidence>
<keyword evidence="5 7" id="KW-1133">Transmembrane helix</keyword>
<evidence type="ECO:0000256" key="4">
    <source>
        <dbReference type="ARBA" id="ARBA00022692"/>
    </source>
</evidence>
<evidence type="ECO:0000256" key="3">
    <source>
        <dbReference type="ARBA" id="ARBA00022475"/>
    </source>
</evidence>
<feature type="transmembrane region" description="Helical" evidence="7">
    <location>
        <begin position="118"/>
        <end position="142"/>
    </location>
</feature>